<evidence type="ECO:0000313" key="1">
    <source>
        <dbReference type="EMBL" id="RWR98098.1"/>
    </source>
</evidence>
<protein>
    <submittedName>
        <fullName evidence="1">Uncharacterized protein</fullName>
    </submittedName>
</protein>
<organism evidence="1 2">
    <name type="scientific">Cinnamomum micranthum f. kanehirae</name>
    <dbReference type="NCBI Taxonomy" id="337451"/>
    <lineage>
        <taxon>Eukaryota</taxon>
        <taxon>Viridiplantae</taxon>
        <taxon>Streptophyta</taxon>
        <taxon>Embryophyta</taxon>
        <taxon>Tracheophyta</taxon>
        <taxon>Spermatophyta</taxon>
        <taxon>Magnoliopsida</taxon>
        <taxon>Magnoliidae</taxon>
        <taxon>Laurales</taxon>
        <taxon>Lauraceae</taxon>
        <taxon>Cinnamomum</taxon>
    </lineage>
</organism>
<accession>A0A3S4Q2Q8</accession>
<gene>
    <name evidence="1" type="ORF">CKAN_02759300</name>
</gene>
<comment type="caution">
    <text evidence="1">The sequence shown here is derived from an EMBL/GenBank/DDBJ whole genome shotgun (WGS) entry which is preliminary data.</text>
</comment>
<name>A0A3S4Q2Q8_9MAGN</name>
<evidence type="ECO:0000313" key="2">
    <source>
        <dbReference type="Proteomes" id="UP000283530"/>
    </source>
</evidence>
<dbReference type="EMBL" id="QPKB01000530">
    <property type="protein sequence ID" value="RWR98098.1"/>
    <property type="molecule type" value="Genomic_DNA"/>
</dbReference>
<dbReference type="Proteomes" id="UP000283530">
    <property type="component" value="Unassembled WGS sequence"/>
</dbReference>
<proteinExistence type="predicted"/>
<reference evidence="1 2" key="1">
    <citation type="journal article" date="2019" name="Nat. Plants">
        <title>Stout camphor tree genome fills gaps in understanding of flowering plant genome evolution.</title>
        <authorList>
            <person name="Chaw S.M."/>
            <person name="Liu Y.C."/>
            <person name="Wu Y.W."/>
            <person name="Wang H.Y."/>
            <person name="Lin C.I."/>
            <person name="Wu C.S."/>
            <person name="Ke H.M."/>
            <person name="Chang L.Y."/>
            <person name="Hsu C.Y."/>
            <person name="Yang H.T."/>
            <person name="Sudianto E."/>
            <person name="Hsu M.H."/>
            <person name="Wu K.P."/>
            <person name="Wang L.N."/>
            <person name="Leebens-Mack J.H."/>
            <person name="Tsai I.J."/>
        </authorList>
    </citation>
    <scope>NUCLEOTIDE SEQUENCE [LARGE SCALE GENOMIC DNA]</scope>
    <source>
        <strain evidence="2">cv. Chaw 1501</strain>
        <tissue evidence="1">Young leaves</tissue>
    </source>
</reference>
<dbReference type="AlphaFoldDB" id="A0A3S4Q2Q8"/>
<keyword evidence="2" id="KW-1185">Reference proteome</keyword>
<sequence>MAGLTSLHGKVLPNAYLRSRTKWKECKLMVCCFGKSFRESLGLEFVHIFTPKLRIMVNEDYWYSKLYSWWNCVISKFHFLVSAPDRHNSSVEDTAMDFRDDNEEANEDIGVRPRIDVERVVELLRLRLHIRGTMGCSIGFKESSTKMKEKQF</sequence>